<accession>A0A918D353</accession>
<gene>
    <name evidence="1" type="ORF">GCM10007971_25610</name>
</gene>
<organism evidence="1 2">
    <name type="scientific">Oceanobacillus indicireducens</name>
    <dbReference type="NCBI Taxonomy" id="1004261"/>
    <lineage>
        <taxon>Bacteria</taxon>
        <taxon>Bacillati</taxon>
        <taxon>Bacillota</taxon>
        <taxon>Bacilli</taxon>
        <taxon>Bacillales</taxon>
        <taxon>Bacillaceae</taxon>
        <taxon>Oceanobacillus</taxon>
    </lineage>
</organism>
<keyword evidence="2" id="KW-1185">Reference proteome</keyword>
<evidence type="ECO:0000313" key="1">
    <source>
        <dbReference type="EMBL" id="GGN61003.1"/>
    </source>
</evidence>
<comment type="caution">
    <text evidence="1">The sequence shown here is derived from an EMBL/GenBank/DDBJ whole genome shotgun (WGS) entry which is preliminary data.</text>
</comment>
<name>A0A918D353_9BACI</name>
<proteinExistence type="predicted"/>
<dbReference type="AlphaFoldDB" id="A0A918D353"/>
<reference evidence="1" key="2">
    <citation type="submission" date="2020-09" db="EMBL/GenBank/DDBJ databases">
        <authorList>
            <person name="Sun Q."/>
            <person name="Ohkuma M."/>
        </authorList>
    </citation>
    <scope>NUCLEOTIDE SEQUENCE</scope>
    <source>
        <strain evidence="1">JCM 17251</strain>
    </source>
</reference>
<sequence>MYSVNGRRIGSVAAGQQIAIKSSSPTTGVHNPQWLQINYASKTSGGWDQISADDASYGFIDTGLAYGSRWNSIPCDALWSPHF</sequence>
<dbReference type="Proteomes" id="UP000624041">
    <property type="component" value="Unassembled WGS sequence"/>
</dbReference>
<reference evidence="1" key="1">
    <citation type="journal article" date="2014" name="Int. J. Syst. Evol. Microbiol.">
        <title>Complete genome sequence of Corynebacterium casei LMG S-19264T (=DSM 44701T), isolated from a smear-ripened cheese.</title>
        <authorList>
            <consortium name="US DOE Joint Genome Institute (JGI-PGF)"/>
            <person name="Walter F."/>
            <person name="Albersmeier A."/>
            <person name="Kalinowski J."/>
            <person name="Ruckert C."/>
        </authorList>
    </citation>
    <scope>NUCLEOTIDE SEQUENCE</scope>
    <source>
        <strain evidence="1">JCM 17251</strain>
    </source>
</reference>
<dbReference type="EMBL" id="BMOS01000018">
    <property type="protein sequence ID" value="GGN61003.1"/>
    <property type="molecule type" value="Genomic_DNA"/>
</dbReference>
<evidence type="ECO:0000313" key="2">
    <source>
        <dbReference type="Proteomes" id="UP000624041"/>
    </source>
</evidence>
<protein>
    <submittedName>
        <fullName evidence="1">Uncharacterized protein</fullName>
    </submittedName>
</protein>